<reference evidence="3 4" key="1">
    <citation type="submission" date="2021-06" db="EMBL/GenBank/DDBJ databases">
        <authorList>
            <person name="Sun Q."/>
            <person name="Li D."/>
        </authorList>
    </citation>
    <scope>NUCLEOTIDE SEQUENCE [LARGE SCALE GENOMIC DNA]</scope>
    <source>
        <strain evidence="3 4">MSJ-2</strain>
    </source>
</reference>
<proteinExistence type="predicted"/>
<dbReference type="Pfam" id="PF01381">
    <property type="entry name" value="HTH_3"/>
    <property type="match status" value="1"/>
</dbReference>
<gene>
    <name evidence="3" type="ORF">KQI82_06195</name>
</gene>
<accession>A0ABS6F890</accession>
<protein>
    <submittedName>
        <fullName evidence="3">Helix-turn-helix domain-containing protein</fullName>
    </submittedName>
</protein>
<dbReference type="PROSITE" id="PS50943">
    <property type="entry name" value="HTH_CROC1"/>
    <property type="match status" value="1"/>
</dbReference>
<name>A0ABS6F890_9FIRM</name>
<evidence type="ECO:0000256" key="1">
    <source>
        <dbReference type="ARBA" id="ARBA00023125"/>
    </source>
</evidence>
<keyword evidence="4" id="KW-1185">Reference proteome</keyword>
<dbReference type="RefSeq" id="WP_216631990.1">
    <property type="nucleotide sequence ID" value="NZ_JAHLQN010000001.1"/>
</dbReference>
<dbReference type="PANTHER" id="PTHR46558:SF14">
    <property type="entry name" value="HTH-TYPE TRANSCRIPTIONAL REGULATOR ANSR"/>
    <property type="match status" value="1"/>
</dbReference>
<sequence>MEFAKRLKQYRNEMGYTQEEMAMVLGITTRGYRNYELGTREPNLSFLVSLADKLNVSMDNLIGREFPKEANQ</sequence>
<feature type="domain" description="HTH cro/C1-type" evidence="2">
    <location>
        <begin position="7"/>
        <end position="61"/>
    </location>
</feature>
<organism evidence="3 4">
    <name type="scientific">Dysosmobacter acutus</name>
    <dbReference type="NCBI Taxonomy" id="2841504"/>
    <lineage>
        <taxon>Bacteria</taxon>
        <taxon>Bacillati</taxon>
        <taxon>Bacillota</taxon>
        <taxon>Clostridia</taxon>
        <taxon>Eubacteriales</taxon>
        <taxon>Oscillospiraceae</taxon>
        <taxon>Dysosmobacter</taxon>
    </lineage>
</organism>
<dbReference type="CDD" id="cd00093">
    <property type="entry name" value="HTH_XRE"/>
    <property type="match status" value="1"/>
</dbReference>
<keyword evidence="1" id="KW-0238">DNA-binding</keyword>
<dbReference type="EMBL" id="JAHLQN010000001">
    <property type="protein sequence ID" value="MBU5626509.1"/>
    <property type="molecule type" value="Genomic_DNA"/>
</dbReference>
<evidence type="ECO:0000313" key="3">
    <source>
        <dbReference type="EMBL" id="MBU5626509.1"/>
    </source>
</evidence>
<evidence type="ECO:0000259" key="2">
    <source>
        <dbReference type="PROSITE" id="PS50943"/>
    </source>
</evidence>
<dbReference type="Proteomes" id="UP000787672">
    <property type="component" value="Unassembled WGS sequence"/>
</dbReference>
<dbReference type="SMART" id="SM00530">
    <property type="entry name" value="HTH_XRE"/>
    <property type="match status" value="1"/>
</dbReference>
<dbReference type="InterPro" id="IPR001387">
    <property type="entry name" value="Cro/C1-type_HTH"/>
</dbReference>
<comment type="caution">
    <text evidence="3">The sequence shown here is derived from an EMBL/GenBank/DDBJ whole genome shotgun (WGS) entry which is preliminary data.</text>
</comment>
<evidence type="ECO:0000313" key="4">
    <source>
        <dbReference type="Proteomes" id="UP000787672"/>
    </source>
</evidence>
<dbReference type="PANTHER" id="PTHR46558">
    <property type="entry name" value="TRACRIPTIONAL REGULATORY PROTEIN-RELATED-RELATED"/>
    <property type="match status" value="1"/>
</dbReference>